<protein>
    <submittedName>
        <fullName evidence="1">Uncharacterized protein</fullName>
    </submittedName>
</protein>
<organism evidence="1">
    <name type="scientific">Lichtheimia ramosa</name>
    <dbReference type="NCBI Taxonomy" id="688394"/>
    <lineage>
        <taxon>Eukaryota</taxon>
        <taxon>Fungi</taxon>
        <taxon>Fungi incertae sedis</taxon>
        <taxon>Mucoromycota</taxon>
        <taxon>Mucoromycotina</taxon>
        <taxon>Mucoromycetes</taxon>
        <taxon>Mucorales</taxon>
        <taxon>Lichtheimiaceae</taxon>
        <taxon>Lichtheimia</taxon>
    </lineage>
</organism>
<accession>A0A077WN02</accession>
<sequence length="155" mass="18244">MDFSNIPVNETSLMEEQDCYFDQYDRAMEAARLSADIQDYCYSQHYLWQHNEQVNDDDDDTMMMDYQEEEENNYDDDEQNMMEEDDQQSIASEESYNNEALLSLIAGVQSYLTDATNAGIVKDSPLLELQYKMYTYMKQQACEMGYNVDELCYPC</sequence>
<evidence type="ECO:0000313" key="1">
    <source>
        <dbReference type="EMBL" id="CDS08745.1"/>
    </source>
</evidence>
<dbReference type="EMBL" id="LK023327">
    <property type="protein sequence ID" value="CDS08745.1"/>
    <property type="molecule type" value="Genomic_DNA"/>
</dbReference>
<name>A0A077WN02_9FUNG</name>
<gene>
    <name evidence="1" type="ORF">LRAMOSA10106</name>
</gene>
<dbReference type="AlphaFoldDB" id="A0A077WN02"/>
<dbReference type="OrthoDB" id="2235387at2759"/>
<reference evidence="1" key="1">
    <citation type="journal article" date="2014" name="Genome Announc.">
        <title>De novo whole-genome sequence and genome annotation of Lichtheimia ramosa.</title>
        <authorList>
            <person name="Linde J."/>
            <person name="Schwartze V."/>
            <person name="Binder U."/>
            <person name="Lass-Florl C."/>
            <person name="Voigt K."/>
            <person name="Horn F."/>
        </authorList>
    </citation>
    <scope>NUCLEOTIDE SEQUENCE</scope>
    <source>
        <strain evidence="1">JMRC FSU:6197</strain>
    </source>
</reference>
<proteinExistence type="predicted"/>